<dbReference type="Proteomes" id="UP000764045">
    <property type="component" value="Unassembled WGS sequence"/>
</dbReference>
<sequence>MNSRYPSTFRLTYYNDNGEVVGEPLTIDLTDEATLAFSSSIRLWLDGKRLRFKINSSSPDSMQRPFLIRNMANALYGKNGMIGGSEGSVDVAELPSGVYTFSTTIDGKHCSVKWTK</sequence>
<protein>
    <submittedName>
        <fullName evidence="1">Uncharacterized protein</fullName>
    </submittedName>
</protein>
<keyword evidence="2" id="KW-1185">Reference proteome</keyword>
<reference evidence="1 2" key="1">
    <citation type="journal article" date="2021" name="Sci. Rep.">
        <title>The distribution of antibiotic resistance genes in chicken gut microbiota commensals.</title>
        <authorList>
            <person name="Juricova H."/>
            <person name="Matiasovicova J."/>
            <person name="Kubasova T."/>
            <person name="Cejkova D."/>
            <person name="Rychlik I."/>
        </authorList>
    </citation>
    <scope>NUCLEOTIDE SEQUENCE [LARGE SCALE GENOMIC DNA]</scope>
    <source>
        <strain evidence="1 2">An819</strain>
    </source>
</reference>
<proteinExistence type="predicted"/>
<comment type="caution">
    <text evidence="1">The sequence shown here is derived from an EMBL/GenBank/DDBJ whole genome shotgun (WGS) entry which is preliminary data.</text>
</comment>
<dbReference type="EMBL" id="JACJJL010000002">
    <property type="protein sequence ID" value="MBM6660573.1"/>
    <property type="molecule type" value="Genomic_DNA"/>
</dbReference>
<gene>
    <name evidence="1" type="ORF">H6B30_02190</name>
</gene>
<organism evidence="1 2">
    <name type="scientific">Marseilla massiliensis</name>
    <dbReference type="NCBI Taxonomy" id="1841864"/>
    <lineage>
        <taxon>Bacteria</taxon>
        <taxon>Pseudomonadati</taxon>
        <taxon>Bacteroidota</taxon>
        <taxon>Bacteroidia</taxon>
        <taxon>Bacteroidales</taxon>
        <taxon>Prevotellaceae</taxon>
        <taxon>Marseilla</taxon>
    </lineage>
</organism>
<evidence type="ECO:0000313" key="2">
    <source>
        <dbReference type="Proteomes" id="UP000764045"/>
    </source>
</evidence>
<evidence type="ECO:0000313" key="1">
    <source>
        <dbReference type="EMBL" id="MBM6660573.1"/>
    </source>
</evidence>
<accession>A0A938WLX8</accession>
<dbReference type="AlphaFoldDB" id="A0A938WLX8"/>
<name>A0A938WLX8_9BACT</name>
<dbReference type="RefSeq" id="WP_205107432.1">
    <property type="nucleotide sequence ID" value="NZ_JACJJL010000002.1"/>
</dbReference>